<name>L8WMI2_THACA</name>
<sequence>MRLQLLSGNEGAGYDADCHFGRRGPSRLLVKLAVPILRQGETTARGPPDRNLGVFRHQNHTSSVTTTIYTLNLNIMYIPTIYRFLFPALSIFSTPKPLENSLDESSLQSSVQVPTTYDICPRMTVRCVKDGNWPSGIIGNIGKKDFCREGIRCNQCDIGANTEECNFVFPECDNVCEAFAPIPF</sequence>
<evidence type="ECO:0000313" key="1">
    <source>
        <dbReference type="EMBL" id="ELU37559.1"/>
    </source>
</evidence>
<comment type="caution">
    <text evidence="1">The sequence shown here is derived from an EMBL/GenBank/DDBJ whole genome shotgun (WGS) entry which is preliminary data.</text>
</comment>
<dbReference type="EMBL" id="AFRT01002584">
    <property type="protein sequence ID" value="ELU37559.1"/>
    <property type="molecule type" value="Genomic_DNA"/>
</dbReference>
<evidence type="ECO:0000313" key="2">
    <source>
        <dbReference type="Proteomes" id="UP000011668"/>
    </source>
</evidence>
<dbReference type="AlphaFoldDB" id="L8WMI2"/>
<keyword evidence="2" id="KW-1185">Reference proteome</keyword>
<dbReference type="HOGENOM" id="CLU_1469172_0_0_1"/>
<gene>
    <name evidence="1" type="ORF">AG1IA_08423</name>
</gene>
<organism evidence="1 2">
    <name type="scientific">Thanatephorus cucumeris (strain AG1-IA)</name>
    <name type="common">Rice sheath blight fungus</name>
    <name type="synonym">Rhizoctonia solani</name>
    <dbReference type="NCBI Taxonomy" id="983506"/>
    <lineage>
        <taxon>Eukaryota</taxon>
        <taxon>Fungi</taxon>
        <taxon>Dikarya</taxon>
        <taxon>Basidiomycota</taxon>
        <taxon>Agaricomycotina</taxon>
        <taxon>Agaricomycetes</taxon>
        <taxon>Cantharellales</taxon>
        <taxon>Ceratobasidiaceae</taxon>
        <taxon>Rhizoctonia</taxon>
        <taxon>Rhizoctonia solani AG-1</taxon>
    </lineage>
</organism>
<dbReference type="Proteomes" id="UP000011668">
    <property type="component" value="Unassembled WGS sequence"/>
</dbReference>
<proteinExistence type="predicted"/>
<accession>L8WMI2</accession>
<dbReference type="OrthoDB" id="3353671at2759"/>
<protein>
    <submittedName>
        <fullName evidence="1">Uncharacterized protein</fullName>
    </submittedName>
</protein>
<reference evidence="1 2" key="1">
    <citation type="journal article" date="2013" name="Nat. Commun.">
        <title>The evolution and pathogenic mechanisms of the rice sheath blight pathogen.</title>
        <authorList>
            <person name="Zheng A."/>
            <person name="Lin R."/>
            <person name="Xu L."/>
            <person name="Qin P."/>
            <person name="Tang C."/>
            <person name="Ai P."/>
            <person name="Zhang D."/>
            <person name="Liu Y."/>
            <person name="Sun Z."/>
            <person name="Feng H."/>
            <person name="Wang Y."/>
            <person name="Chen Y."/>
            <person name="Liang X."/>
            <person name="Fu R."/>
            <person name="Li Q."/>
            <person name="Zhang J."/>
            <person name="Yu X."/>
            <person name="Xie Z."/>
            <person name="Ding L."/>
            <person name="Guan P."/>
            <person name="Tang J."/>
            <person name="Liang Y."/>
            <person name="Wang S."/>
            <person name="Deng Q."/>
            <person name="Li S."/>
            <person name="Zhu J."/>
            <person name="Wang L."/>
            <person name="Liu H."/>
            <person name="Li P."/>
        </authorList>
    </citation>
    <scope>NUCLEOTIDE SEQUENCE [LARGE SCALE GENOMIC DNA]</scope>
    <source>
        <strain evidence="2">AG-1 IA</strain>
    </source>
</reference>